<protein>
    <submittedName>
        <fullName evidence="1">Uncharacterized protein</fullName>
    </submittedName>
</protein>
<comment type="caution">
    <text evidence="1">The sequence shown here is derived from an EMBL/GenBank/DDBJ whole genome shotgun (WGS) entry which is preliminary data.</text>
</comment>
<dbReference type="Proteomes" id="UP001185331">
    <property type="component" value="Unassembled WGS sequence"/>
</dbReference>
<sequence>MAITQHQQHLIVQAHAEGHLDPAIARIAGVSIATVKRYRTKRGLKTTCETALRGEQGEDLTFLEAQRRGLKAEWREGHNDKYDLYVNGERVDAKASMQGVDGSWRFRLPAQRRSFFGRYAYAKDYAQDCEVVALVALYPGGRDPDFYLLSSSSLPSDVRIRPGGVYDAFRNDWSLVEIPGPVHQA</sequence>
<organism evidence="1 2">
    <name type="scientific">Deinococcus soli</name>
    <name type="common">ex Cha et al. 2016</name>
    <dbReference type="NCBI Taxonomy" id="1309411"/>
    <lineage>
        <taxon>Bacteria</taxon>
        <taxon>Thermotogati</taxon>
        <taxon>Deinococcota</taxon>
        <taxon>Deinococci</taxon>
        <taxon>Deinococcales</taxon>
        <taxon>Deinococcaceae</taxon>
        <taxon>Deinococcus</taxon>
    </lineage>
</organism>
<name>A0AAE3XGQ0_9DEIO</name>
<dbReference type="EMBL" id="JAVDQK010000009">
    <property type="protein sequence ID" value="MDR6219850.1"/>
    <property type="molecule type" value="Genomic_DNA"/>
</dbReference>
<evidence type="ECO:0000313" key="1">
    <source>
        <dbReference type="EMBL" id="MDR6219850.1"/>
    </source>
</evidence>
<accession>A0AAE3XGQ0</accession>
<gene>
    <name evidence="1" type="ORF">J2Y00_003457</name>
</gene>
<reference evidence="1" key="1">
    <citation type="submission" date="2023-07" db="EMBL/GenBank/DDBJ databases">
        <title>Sorghum-associated microbial communities from plants grown in Nebraska, USA.</title>
        <authorList>
            <person name="Schachtman D."/>
        </authorList>
    </citation>
    <scope>NUCLEOTIDE SEQUENCE</scope>
    <source>
        <strain evidence="1">BE330</strain>
    </source>
</reference>
<dbReference type="RefSeq" id="WP_309856015.1">
    <property type="nucleotide sequence ID" value="NZ_JAVDQJ010000008.1"/>
</dbReference>
<dbReference type="AlphaFoldDB" id="A0AAE3XGQ0"/>
<evidence type="ECO:0000313" key="2">
    <source>
        <dbReference type="Proteomes" id="UP001185331"/>
    </source>
</evidence>
<proteinExistence type="predicted"/>